<organism evidence="3">
    <name type="scientific">Ralstonia solanacearum</name>
    <name type="common">Pseudomonas solanacearum</name>
    <dbReference type="NCBI Taxonomy" id="305"/>
    <lineage>
        <taxon>Bacteria</taxon>
        <taxon>Pseudomonadati</taxon>
        <taxon>Pseudomonadota</taxon>
        <taxon>Betaproteobacteria</taxon>
        <taxon>Burkholderiales</taxon>
        <taxon>Burkholderiaceae</taxon>
        <taxon>Ralstonia</taxon>
        <taxon>Ralstonia solanacearum species complex</taxon>
    </lineage>
</organism>
<dbReference type="Gene3D" id="3.40.50.1820">
    <property type="entry name" value="alpha/beta hydrolase"/>
    <property type="match status" value="1"/>
</dbReference>
<reference evidence="3" key="1">
    <citation type="submission" date="2015-10" db="EMBL/GenBank/DDBJ databases">
        <authorList>
            <person name="Gilbert D.G."/>
        </authorList>
    </citation>
    <scope>NUCLEOTIDE SEQUENCE</scope>
    <source>
        <strain evidence="3">Phyl III-seqv23</strain>
    </source>
</reference>
<gene>
    <name evidence="4" type="ORF">E7Z57_07475</name>
    <name evidence="3" type="ORF">RUN39_v1_1080004</name>
</gene>
<feature type="chain" id="PRO_5013466932" evidence="1">
    <location>
        <begin position="24"/>
        <end position="259"/>
    </location>
</feature>
<dbReference type="InterPro" id="IPR052897">
    <property type="entry name" value="Sec-Metab_Biosynth_Hydrolase"/>
</dbReference>
<dbReference type="GO" id="GO:0016746">
    <property type="term" value="F:acyltransferase activity"/>
    <property type="evidence" value="ECO:0007669"/>
    <property type="project" value="UniProtKB-KW"/>
</dbReference>
<dbReference type="PATRIC" id="fig|305.106.peg.4602"/>
<dbReference type="Proteomes" id="UP000310553">
    <property type="component" value="Chromosome"/>
</dbReference>
<proteinExistence type="predicted"/>
<protein>
    <submittedName>
        <fullName evidence="3 4">Alpha/beta hydrolase</fullName>
    </submittedName>
</protein>
<dbReference type="PANTHER" id="PTHR37017">
    <property type="entry name" value="AB HYDROLASE-1 DOMAIN-CONTAINING PROTEIN-RELATED"/>
    <property type="match status" value="1"/>
</dbReference>
<dbReference type="InterPro" id="IPR000073">
    <property type="entry name" value="AB_hydrolase_1"/>
</dbReference>
<reference evidence="4 5" key="2">
    <citation type="submission" date="2019-04" db="EMBL/GenBank/DDBJ databases">
        <title>Complete Genome of UW386 and Higher Quality Genome of UW700.</title>
        <authorList>
            <person name="Jacobs J."/>
            <person name="Perez A."/>
            <person name="Steidl O."/>
            <person name="Allen C."/>
        </authorList>
    </citation>
    <scope>NUCLEOTIDE SEQUENCE [LARGE SCALE GENOMIC DNA]</scope>
    <source>
        <strain evidence="4 5">UW386</strain>
    </source>
</reference>
<dbReference type="GO" id="GO:0016787">
    <property type="term" value="F:hydrolase activity"/>
    <property type="evidence" value="ECO:0007669"/>
    <property type="project" value="UniProtKB-KW"/>
</dbReference>
<evidence type="ECO:0000256" key="1">
    <source>
        <dbReference type="SAM" id="SignalP"/>
    </source>
</evidence>
<evidence type="ECO:0000313" key="4">
    <source>
        <dbReference type="EMBL" id="QCX48959.1"/>
    </source>
</evidence>
<dbReference type="Pfam" id="PF12697">
    <property type="entry name" value="Abhydrolase_6"/>
    <property type="match status" value="1"/>
</dbReference>
<dbReference type="PANTHER" id="PTHR37017:SF11">
    <property type="entry name" value="ESTERASE_LIPASE_THIOESTERASE DOMAIN-CONTAINING PROTEIN"/>
    <property type="match status" value="1"/>
</dbReference>
<dbReference type="InterPro" id="IPR029058">
    <property type="entry name" value="AB_hydrolase_fold"/>
</dbReference>
<dbReference type="SUPFAM" id="SSF53474">
    <property type="entry name" value="alpha/beta-Hydrolases"/>
    <property type="match status" value="1"/>
</dbReference>
<accession>A0A0S4TZ01</accession>
<keyword evidence="3" id="KW-0378">Hydrolase</keyword>
<dbReference type="EMBL" id="CP039339">
    <property type="protein sequence ID" value="QCX48959.1"/>
    <property type="molecule type" value="Genomic_DNA"/>
</dbReference>
<evidence type="ECO:0000313" key="3">
    <source>
        <dbReference type="EMBL" id="CUV15011.1"/>
    </source>
</evidence>
<evidence type="ECO:0000259" key="2">
    <source>
        <dbReference type="Pfam" id="PF12697"/>
    </source>
</evidence>
<sequence>MQSVAKTAILAATLGTAALASTAAPAEKVGTPKPTVVLVHGAFADGSTWSRVIPVLQAKGLKVVAVQNPLTSLAADVASTRRVLAKESGPVVLVGHSYGGVVITEAGQRANVKALVYVAAYAPSEGQSIADLNKDYPTPSGFSHIVADNEGFLTLTEEGVSKHLAQDVEADQTRLMTAIQTPTQSKNFEDKVSVAAWKTRPSWYVVSEKDHMLQPDLQRAMAKKIQASIVSLPASHVPQLSKPADVADAILAAAEAASR</sequence>
<feature type="signal peptide" evidence="1">
    <location>
        <begin position="1"/>
        <end position="23"/>
    </location>
</feature>
<feature type="domain" description="AB hydrolase-1" evidence="2">
    <location>
        <begin position="36"/>
        <end position="249"/>
    </location>
</feature>
<dbReference type="AlphaFoldDB" id="A0A0S4TZ01"/>
<evidence type="ECO:0000313" key="5">
    <source>
        <dbReference type="Proteomes" id="UP000310553"/>
    </source>
</evidence>
<keyword evidence="1" id="KW-0732">Signal</keyword>
<keyword evidence="3" id="KW-0012">Acyltransferase</keyword>
<dbReference type="EMBL" id="LN899819">
    <property type="protein sequence ID" value="CUV15011.1"/>
    <property type="molecule type" value="Genomic_DNA"/>
</dbReference>
<keyword evidence="3" id="KW-0808">Transferase</keyword>
<name>A0A0S4TZ01_RALSL</name>